<dbReference type="GO" id="GO:0043565">
    <property type="term" value="F:sequence-specific DNA binding"/>
    <property type="evidence" value="ECO:0007669"/>
    <property type="project" value="TreeGrafter"/>
</dbReference>
<dbReference type="PANTHER" id="PTHR30427:SF1">
    <property type="entry name" value="TRANSCRIPTIONAL ACTIVATOR PROTEIN LYSR"/>
    <property type="match status" value="1"/>
</dbReference>
<evidence type="ECO:0000313" key="6">
    <source>
        <dbReference type="EMBL" id="TDO95313.1"/>
    </source>
</evidence>
<comment type="caution">
    <text evidence="6">The sequence shown here is derived from an EMBL/GenBank/DDBJ whole genome shotgun (WGS) entry which is preliminary data.</text>
</comment>
<dbReference type="SUPFAM" id="SSF46785">
    <property type="entry name" value="Winged helix' DNA-binding domain"/>
    <property type="match status" value="1"/>
</dbReference>
<keyword evidence="2" id="KW-0805">Transcription regulation</keyword>
<dbReference type="PROSITE" id="PS50931">
    <property type="entry name" value="HTH_LYSR"/>
    <property type="match status" value="1"/>
</dbReference>
<dbReference type="SUPFAM" id="SSF53850">
    <property type="entry name" value="Periplasmic binding protein-like II"/>
    <property type="match status" value="1"/>
</dbReference>
<keyword evidence="3 6" id="KW-0238">DNA-binding</keyword>
<feature type="domain" description="HTH lysR-type" evidence="5">
    <location>
        <begin position="9"/>
        <end position="66"/>
    </location>
</feature>
<evidence type="ECO:0000313" key="7">
    <source>
        <dbReference type="Proteomes" id="UP000294656"/>
    </source>
</evidence>
<dbReference type="Gene3D" id="1.10.10.10">
    <property type="entry name" value="Winged helix-like DNA-binding domain superfamily/Winged helix DNA-binding domain"/>
    <property type="match status" value="1"/>
</dbReference>
<dbReference type="Pfam" id="PF03466">
    <property type="entry name" value="LysR_substrate"/>
    <property type="match status" value="1"/>
</dbReference>
<gene>
    <name evidence="6" type="ORF">DFP79_3554</name>
</gene>
<dbReference type="OrthoDB" id="6624490at2"/>
<dbReference type="InterPro" id="IPR005119">
    <property type="entry name" value="LysR_subst-bd"/>
</dbReference>
<evidence type="ECO:0000256" key="1">
    <source>
        <dbReference type="ARBA" id="ARBA00009437"/>
    </source>
</evidence>
<comment type="similarity">
    <text evidence="1">Belongs to the LysR transcriptional regulatory family.</text>
</comment>
<dbReference type="GO" id="GO:0003700">
    <property type="term" value="F:DNA-binding transcription factor activity"/>
    <property type="evidence" value="ECO:0007669"/>
    <property type="project" value="InterPro"/>
</dbReference>
<dbReference type="Proteomes" id="UP000294656">
    <property type="component" value="Unassembled WGS sequence"/>
</dbReference>
<keyword evidence="7" id="KW-1185">Reference proteome</keyword>
<dbReference type="InterPro" id="IPR036388">
    <property type="entry name" value="WH-like_DNA-bd_sf"/>
</dbReference>
<dbReference type="InterPro" id="IPR000847">
    <property type="entry name" value="LysR_HTH_N"/>
</dbReference>
<accession>A0A4R6M284</accession>
<name>A0A4R6M284_9GAMM</name>
<reference evidence="6 7" key="1">
    <citation type="submission" date="2019-03" db="EMBL/GenBank/DDBJ databases">
        <title>Genomic Encyclopedia of Type Strains, Phase III (KMG-III): the genomes of soil and plant-associated and newly described type strains.</title>
        <authorList>
            <person name="Whitman W."/>
        </authorList>
    </citation>
    <scope>NUCLEOTIDE SEQUENCE [LARGE SCALE GENOMIC DNA]</scope>
    <source>
        <strain evidence="6 7">CECT 7378</strain>
    </source>
</reference>
<dbReference type="AlphaFoldDB" id="A0A4R6M284"/>
<evidence type="ECO:0000256" key="2">
    <source>
        <dbReference type="ARBA" id="ARBA00023015"/>
    </source>
</evidence>
<dbReference type="Pfam" id="PF00126">
    <property type="entry name" value="HTH_1"/>
    <property type="match status" value="1"/>
</dbReference>
<dbReference type="EMBL" id="SNXC01000017">
    <property type="protein sequence ID" value="TDO95313.1"/>
    <property type="molecule type" value="Genomic_DNA"/>
</dbReference>
<dbReference type="Gene3D" id="3.40.190.290">
    <property type="match status" value="1"/>
</dbReference>
<dbReference type="PANTHER" id="PTHR30427">
    <property type="entry name" value="TRANSCRIPTIONAL ACTIVATOR PROTEIN LYSR"/>
    <property type="match status" value="1"/>
</dbReference>
<evidence type="ECO:0000259" key="5">
    <source>
        <dbReference type="PROSITE" id="PS50931"/>
    </source>
</evidence>
<dbReference type="GO" id="GO:0010628">
    <property type="term" value="P:positive regulation of gene expression"/>
    <property type="evidence" value="ECO:0007669"/>
    <property type="project" value="TreeGrafter"/>
</dbReference>
<proteinExistence type="inferred from homology"/>
<evidence type="ECO:0000256" key="4">
    <source>
        <dbReference type="ARBA" id="ARBA00023163"/>
    </source>
</evidence>
<protein>
    <submittedName>
        <fullName evidence="6">DNA-binding transcriptional LysR family regulator</fullName>
    </submittedName>
</protein>
<organism evidence="6 7">
    <name type="scientific">Marinomonas balearica</name>
    <dbReference type="NCBI Taxonomy" id="491947"/>
    <lineage>
        <taxon>Bacteria</taxon>
        <taxon>Pseudomonadati</taxon>
        <taxon>Pseudomonadota</taxon>
        <taxon>Gammaproteobacteria</taxon>
        <taxon>Oceanospirillales</taxon>
        <taxon>Oceanospirillaceae</taxon>
        <taxon>Marinomonas</taxon>
    </lineage>
</organism>
<dbReference type="RefSeq" id="WP_133505228.1">
    <property type="nucleotide sequence ID" value="NZ_SNXC01000017.1"/>
</dbReference>
<dbReference type="PRINTS" id="PR00039">
    <property type="entry name" value="HTHLYSR"/>
</dbReference>
<evidence type="ECO:0000256" key="3">
    <source>
        <dbReference type="ARBA" id="ARBA00023125"/>
    </source>
</evidence>
<dbReference type="InterPro" id="IPR036390">
    <property type="entry name" value="WH_DNA-bd_sf"/>
</dbReference>
<keyword evidence="4" id="KW-0804">Transcription</keyword>
<sequence length="303" mass="32863">MSHKNNEMPDIRGIQAFVAVMASGSMTGAAKQLGIGQPVITRVIRDLEAAIGFPVFERNGPRISPTPKGLRFFEEAQRLLTGYEQLADRAAAIRDTQVRSLTIAATPTMAAGLVPTMLSLMANELPAIVSLMTLDAEHLSQSLQSGAVDYGVCALPLSHAGLECLAISTSRLVAVLPQDDPLDMVSFEQFSERRLLTLANSYRIRHKIDMVLNDKGVIANEVLTTNNSLNAILAAREGLGIAIVDPVSVYGIGLHGIKVVPTEQEIPYEWGLFRRVGQDDISFVDILRKGFLEASKKVSEQVL</sequence>